<sequence length="161" mass="17404">MAFLCPLKDSGPGYYMLPSTVGSNSDISRTGSPAYSFGSRPAAGRLRQAPGPQAYDISHLTRYGRSTVPACVLAGRLLHGGWYPSAKNVSPGPGAYSPEVYGSMQWKCSTQHHCQRYSAPRKLAKTSCTPGPGAYDTPVLDAYKTRQPRVKMPPSLHTLRD</sequence>
<reference evidence="1" key="1">
    <citation type="submission" date="2015-11" db="EMBL/GenBank/DDBJ databases">
        <title>De novo transcriptome assembly of four potential Pierce s Disease insect vectors from Arizona vineyards.</title>
        <authorList>
            <person name="Tassone E.E."/>
        </authorList>
    </citation>
    <scope>NUCLEOTIDE SEQUENCE</scope>
</reference>
<dbReference type="PANTHER" id="PTHR21580">
    <property type="entry name" value="SHIPPO-1-RELATED"/>
    <property type="match status" value="1"/>
</dbReference>
<evidence type="ECO:0008006" key="2">
    <source>
        <dbReference type="Google" id="ProtNLM"/>
    </source>
</evidence>
<accession>A0A1B6EKU7</accession>
<dbReference type="InterPro" id="IPR051291">
    <property type="entry name" value="CIMAP"/>
</dbReference>
<organism evidence="1">
    <name type="scientific">Cuerna arida</name>
    <dbReference type="NCBI Taxonomy" id="1464854"/>
    <lineage>
        <taxon>Eukaryota</taxon>
        <taxon>Metazoa</taxon>
        <taxon>Ecdysozoa</taxon>
        <taxon>Arthropoda</taxon>
        <taxon>Hexapoda</taxon>
        <taxon>Insecta</taxon>
        <taxon>Pterygota</taxon>
        <taxon>Neoptera</taxon>
        <taxon>Paraneoptera</taxon>
        <taxon>Hemiptera</taxon>
        <taxon>Auchenorrhyncha</taxon>
        <taxon>Membracoidea</taxon>
        <taxon>Cicadellidae</taxon>
        <taxon>Cicadellinae</taxon>
        <taxon>Proconiini</taxon>
        <taxon>Cuerna</taxon>
    </lineage>
</organism>
<dbReference type="InterPro" id="IPR010736">
    <property type="entry name" value="SHIPPO-rpt"/>
</dbReference>
<dbReference type="AlphaFoldDB" id="A0A1B6EKU7"/>
<proteinExistence type="predicted"/>
<protein>
    <recommendedName>
        <fullName evidence="2">Outer dense fiber protein 3</fullName>
    </recommendedName>
</protein>
<evidence type="ECO:0000313" key="1">
    <source>
        <dbReference type="EMBL" id="JAS38502.1"/>
    </source>
</evidence>
<gene>
    <name evidence="1" type="ORF">g.16696</name>
</gene>
<dbReference type="EMBL" id="GECZ01031267">
    <property type="protein sequence ID" value="JAS38502.1"/>
    <property type="molecule type" value="Transcribed_RNA"/>
</dbReference>
<name>A0A1B6EKU7_9HEMI</name>
<dbReference type="PANTHER" id="PTHR21580:SF28">
    <property type="entry name" value="BOREALIN N-TERMINAL DOMAIN-CONTAINING PROTEIN-RELATED"/>
    <property type="match status" value="1"/>
</dbReference>
<dbReference type="Pfam" id="PF07004">
    <property type="entry name" value="SHIPPO-rpt"/>
    <property type="match status" value="4"/>
</dbReference>